<dbReference type="EMBL" id="CM004391">
    <property type="protein sequence ID" value="OAY49861.1"/>
    <property type="molecule type" value="Genomic_DNA"/>
</dbReference>
<evidence type="ECO:0008006" key="3">
    <source>
        <dbReference type="Google" id="ProtNLM"/>
    </source>
</evidence>
<name>A0A2C9VW32_MANES</name>
<dbReference type="InterPro" id="IPR023393">
    <property type="entry name" value="START-like_dom_sf"/>
</dbReference>
<dbReference type="Gene3D" id="3.30.530.20">
    <property type="match status" value="1"/>
</dbReference>
<dbReference type="Gramene" id="Manes.05G089800.1.v8.1">
    <property type="protein sequence ID" value="Manes.05G089800.1.v8.1.CDS"/>
    <property type="gene ID" value="Manes.05G089800.v8.1"/>
</dbReference>
<accession>A0A2C9VW32</accession>
<organism evidence="1 2">
    <name type="scientific">Manihot esculenta</name>
    <name type="common">Cassava</name>
    <name type="synonym">Jatropha manihot</name>
    <dbReference type="NCBI Taxonomy" id="3983"/>
    <lineage>
        <taxon>Eukaryota</taxon>
        <taxon>Viridiplantae</taxon>
        <taxon>Streptophyta</taxon>
        <taxon>Embryophyta</taxon>
        <taxon>Tracheophyta</taxon>
        <taxon>Spermatophyta</taxon>
        <taxon>Magnoliopsida</taxon>
        <taxon>eudicotyledons</taxon>
        <taxon>Gunneridae</taxon>
        <taxon>Pentapetalae</taxon>
        <taxon>rosids</taxon>
        <taxon>fabids</taxon>
        <taxon>Malpighiales</taxon>
        <taxon>Euphorbiaceae</taxon>
        <taxon>Crotonoideae</taxon>
        <taxon>Manihoteae</taxon>
        <taxon>Manihot</taxon>
    </lineage>
</organism>
<evidence type="ECO:0000313" key="1">
    <source>
        <dbReference type="EMBL" id="OAY49861.1"/>
    </source>
</evidence>
<gene>
    <name evidence="1" type="ORF">MANES_05G089800v8</name>
</gene>
<keyword evidence="2" id="KW-1185">Reference proteome</keyword>
<protein>
    <recommendedName>
        <fullName evidence="3">Bet v I/Major latex protein domain-containing protein</fullName>
    </recommendedName>
</protein>
<dbReference type="AlphaFoldDB" id="A0A2C9VW32"/>
<sequence>MSIVSGEGGVVVKIRTNPDVFWNHIQHSKKYFPKAAKTLYSSITSDSKKCNVRYVTYGPRAENIKNSTEIITKNDGGEFAYTVTGDILTKFSLTEFKAVIRYPRGGWVSWTWTYKYSSNDEEDAISVDKEMSEIATETLAKVDYYVQSESANFAAAAKLQAQAS</sequence>
<comment type="caution">
    <text evidence="1">The sequence shown here is derived from an EMBL/GenBank/DDBJ whole genome shotgun (WGS) entry which is preliminary data.</text>
</comment>
<evidence type="ECO:0000313" key="2">
    <source>
        <dbReference type="Proteomes" id="UP000091857"/>
    </source>
</evidence>
<proteinExistence type="predicted"/>
<reference evidence="2" key="1">
    <citation type="journal article" date="2016" name="Nat. Biotechnol.">
        <title>Sequencing wild and cultivated cassava and related species reveals extensive interspecific hybridization and genetic diversity.</title>
        <authorList>
            <person name="Bredeson J.V."/>
            <person name="Lyons J.B."/>
            <person name="Prochnik S.E."/>
            <person name="Wu G.A."/>
            <person name="Ha C.M."/>
            <person name="Edsinger-Gonzales E."/>
            <person name="Grimwood J."/>
            <person name="Schmutz J."/>
            <person name="Rabbi I.Y."/>
            <person name="Egesi C."/>
            <person name="Nauluvula P."/>
            <person name="Lebot V."/>
            <person name="Ndunguru J."/>
            <person name="Mkamilo G."/>
            <person name="Bart R.S."/>
            <person name="Setter T.L."/>
            <person name="Gleadow R.M."/>
            <person name="Kulakow P."/>
            <person name="Ferguson M.E."/>
            <person name="Rounsley S."/>
            <person name="Rokhsar D.S."/>
        </authorList>
    </citation>
    <scope>NUCLEOTIDE SEQUENCE [LARGE SCALE GENOMIC DNA]</scope>
    <source>
        <strain evidence="2">cv. AM560-2</strain>
    </source>
</reference>
<dbReference type="Proteomes" id="UP000091857">
    <property type="component" value="Chromosome 5"/>
</dbReference>